<comment type="caution">
    <text evidence="1">The sequence shown here is derived from an EMBL/GenBank/DDBJ whole genome shotgun (WGS) entry which is preliminary data.</text>
</comment>
<evidence type="ECO:0000313" key="1">
    <source>
        <dbReference type="EMBL" id="CAD8180365.1"/>
    </source>
</evidence>
<sequence>MNQKYLKTKQINNHKCRKVQNKNDTPSSINKDLPFFNYHSLLLELSLSQNLMGLQKQNIHHIQFNLKDFQRIQQIEIYVYNRITLYNHKIDIIFQ</sequence>
<accession>A0A8S1VW29</accession>
<name>A0A8S1VW29_9CILI</name>
<evidence type="ECO:0000313" key="2">
    <source>
        <dbReference type="Proteomes" id="UP000689195"/>
    </source>
</evidence>
<gene>
    <name evidence="1" type="ORF">PPENT_87.1.T0740076</name>
</gene>
<reference evidence="1" key="1">
    <citation type="submission" date="2021-01" db="EMBL/GenBank/DDBJ databases">
        <authorList>
            <consortium name="Genoscope - CEA"/>
            <person name="William W."/>
        </authorList>
    </citation>
    <scope>NUCLEOTIDE SEQUENCE</scope>
</reference>
<dbReference type="Proteomes" id="UP000689195">
    <property type="component" value="Unassembled WGS sequence"/>
</dbReference>
<proteinExistence type="predicted"/>
<keyword evidence="2" id="KW-1185">Reference proteome</keyword>
<dbReference type="AlphaFoldDB" id="A0A8S1VW29"/>
<dbReference type="EMBL" id="CAJJDO010000074">
    <property type="protein sequence ID" value="CAD8180365.1"/>
    <property type="molecule type" value="Genomic_DNA"/>
</dbReference>
<protein>
    <submittedName>
        <fullName evidence="1">Uncharacterized protein</fullName>
    </submittedName>
</protein>
<organism evidence="1 2">
    <name type="scientific">Paramecium pentaurelia</name>
    <dbReference type="NCBI Taxonomy" id="43138"/>
    <lineage>
        <taxon>Eukaryota</taxon>
        <taxon>Sar</taxon>
        <taxon>Alveolata</taxon>
        <taxon>Ciliophora</taxon>
        <taxon>Intramacronucleata</taxon>
        <taxon>Oligohymenophorea</taxon>
        <taxon>Peniculida</taxon>
        <taxon>Parameciidae</taxon>
        <taxon>Paramecium</taxon>
    </lineage>
</organism>